<proteinExistence type="predicted"/>
<dbReference type="EMBL" id="JAAALK010000283">
    <property type="protein sequence ID" value="KAG8071011.1"/>
    <property type="molecule type" value="Genomic_DNA"/>
</dbReference>
<dbReference type="PROSITE" id="PS51215">
    <property type="entry name" value="AWS"/>
    <property type="match status" value="1"/>
</dbReference>
<dbReference type="PROSITE" id="PS50280">
    <property type="entry name" value="SET"/>
    <property type="match status" value="1"/>
</dbReference>
<dbReference type="Pfam" id="PF00856">
    <property type="entry name" value="SET"/>
    <property type="match status" value="1"/>
</dbReference>
<evidence type="ECO:0000256" key="8">
    <source>
        <dbReference type="ARBA" id="ARBA00022771"/>
    </source>
</evidence>
<gene>
    <name evidence="16" type="ORF">GUJ93_ZPchr0006g44332</name>
</gene>
<feature type="domain" description="AWS" evidence="15">
    <location>
        <begin position="1058"/>
        <end position="1108"/>
    </location>
</feature>
<accession>A0A8J5VT91</accession>
<evidence type="ECO:0000313" key="16">
    <source>
        <dbReference type="EMBL" id="KAG8071011.1"/>
    </source>
</evidence>
<dbReference type="InterPro" id="IPR001214">
    <property type="entry name" value="SET_dom"/>
</dbReference>
<feature type="region of interest" description="Disordered" evidence="11">
    <location>
        <begin position="1302"/>
        <end position="1325"/>
    </location>
</feature>
<evidence type="ECO:0000256" key="11">
    <source>
        <dbReference type="SAM" id="MobiDB-lite"/>
    </source>
</evidence>
<evidence type="ECO:0000256" key="9">
    <source>
        <dbReference type="ARBA" id="ARBA00022833"/>
    </source>
</evidence>
<dbReference type="SMART" id="SM00570">
    <property type="entry name" value="AWS"/>
    <property type="match status" value="1"/>
</dbReference>
<keyword evidence="17" id="KW-1185">Reference proteome</keyword>
<name>A0A8J5VT91_ZIZPA</name>
<keyword evidence="5" id="KW-0808">Transferase</keyword>
<dbReference type="OrthoDB" id="422362at2759"/>
<protein>
    <recommendedName>
        <fullName evidence="18">Histone-lysine N-methyltransferase</fullName>
    </recommendedName>
</protein>
<sequence>MLDKATDRSFYEHDVLAGNEGDLGSMTEVTTSIEDLQMVCKEQCHDSEGLSDLNLHSKRLPRVVDDMGFMANANNVLKQDDPMPKIEAEVSRSMNVDSVPSLSGSIDGSLDGKEGCAGETFSDLGMCHVAKGDLWSNVLCNPFGEGYQSKDTGHITVKVNKVTEESPCGQGDLVGEGGVSNDGVEVKKSLDDIHMCSKESHYDNKGLPYLVEFGIQQLPYGTDAMCLKTDGNHELENDGLLTNTRGEVSKPMHEDSVASISGNSIYVPFDGNAGQIGETSEHRTSIQKVSCGSQGGGILSCESWFCKESHGDDNHCSRMKVKTCEEDLQTCWMESCHENVALLDSGKHGTGKLPCDGDELRLITDANHDLEKDDFLPKIDVLVSCPVDETSVPSVYNSPINVPVDKKADWVGEISENSTYVEKLAHDLPGEIMLSCDSRVRTEATGDENQHFMMDIPKGLTASVCKAENTDSITSFDPCVELELPLQNGNKYVFSEFPPETDLASSSHSQPCEGEPCYNGREASAFFLGHQDSAGIGLESSDHLAQELDTCNSNDEKAFSVDFVENGNVPKSGHHALFNASDSAHRTAQCVEGNHPLKLTSTQTDAQQLERGLESITQGTCPLYIHGDCATSTSERSLNNANVGFSPDSVLDIASVTCESNTPASLDVIVHENPSDHGGLTGRDLRASALASSDCGKDDTSSLMDLELQSKTVRGNETIRNEDAISSHAIMDNYIDVGKVPTLEKSNTTRKIRNVGLGTKDWQNKDGKKGKSIRKNRSSTKISSTEALKFVSFSNDSSSIDPPELLLHTGPPKFGSGSEVLTSATKDVGMHGYDNMQGPFVTDIDNDKDSAFDSVESIRCKKKDGHGGKKGKAQNSHVKGKNKKKNIADNIVLDCGSYSLPAQLADLSESHMNKQSDLSPAAVLAFKNSAQSAAISTELPATVASKIDGASVPPQQRAAWVCCDDCRKWRRIPAELADIIEETNSRWTCKENGDKTLADCSIPQEKTNAEINAELELSDASADEADNDGSSKASRAPSWTPVRSNLFLHRNRRTQSIDESMVCNCKPPQDGRVGCRNDCLNRILNIECNKRTCPCGENCSNQQFQRRNNAKLSWFHSGKKGYGLQLKEDVSEGRFLIEYVGEVLDITSYESRQRYYASKGQKHFYFMALNGGEVIDASTKGNLGRFINHSCSPNCRTEKWMVNGEVCIGIFAVRNIKKGEELTFDYNYVRVSGAAPQKCFCGSAKCRGYIGGDISGADMIAQDDAEAGSIKSMAVDKDAEEVLAANGLSYDTNLDIVDHEASNKTEDSNDCPSATPELEPEQQTSGTLFDLSELENSLEASNPQDAEDVIRTPVHVSRTVESTLQQLPVYGTQSSGILQNTPYTLDGPKSSSTINGITPGSDLGSNLAPSLHANKKNNLKHHWNVKPSSTPIDNEHILGVEGRLNSLLDGNGGISKRKDATNGYLKLLFVTAAEGDNAGGTSKSVRDLSLILDALLKTKSRAVLLDIIDKNGLQMLHNILKQNRSNFHRIPIIRKLLKVLEFLASIEILTSEHINRGPRCAGMESLRDSMLSLTWHMDIQVMIHSYTNANMYDSQLLFLDICYVGSVR</sequence>
<keyword evidence="8" id="KW-0863">Zinc-finger</keyword>
<dbReference type="Proteomes" id="UP000729402">
    <property type="component" value="Unassembled WGS sequence"/>
</dbReference>
<dbReference type="InterPro" id="IPR050777">
    <property type="entry name" value="SET2_Histone-Lys_MeTrsfase"/>
</dbReference>
<dbReference type="GO" id="GO:0005694">
    <property type="term" value="C:chromosome"/>
    <property type="evidence" value="ECO:0007669"/>
    <property type="project" value="UniProtKB-SubCell"/>
</dbReference>
<evidence type="ECO:0000259" key="13">
    <source>
        <dbReference type="PROSITE" id="PS50868"/>
    </source>
</evidence>
<dbReference type="InterPro" id="IPR044437">
    <property type="entry name" value="SETD2/Set2_SET"/>
</dbReference>
<dbReference type="PANTHER" id="PTHR22884">
    <property type="entry name" value="SET DOMAIN PROTEINS"/>
    <property type="match status" value="1"/>
</dbReference>
<keyword evidence="10" id="KW-0539">Nucleus</keyword>
<evidence type="ECO:0000259" key="15">
    <source>
        <dbReference type="PROSITE" id="PS51215"/>
    </source>
</evidence>
<dbReference type="GO" id="GO:0046975">
    <property type="term" value="F:histone H3K36 methyltransferase activity"/>
    <property type="evidence" value="ECO:0007669"/>
    <property type="project" value="InterPro"/>
</dbReference>
<comment type="caution">
    <text evidence="16">The sequence shown here is derived from an EMBL/GenBank/DDBJ whole genome shotgun (WGS) entry which is preliminary data.</text>
</comment>
<comment type="subcellular location">
    <subcellularLocation>
        <location evidence="2">Chromosome</location>
    </subcellularLocation>
    <subcellularLocation>
        <location evidence="1">Nucleus</location>
    </subcellularLocation>
</comment>
<dbReference type="InterPro" id="IPR003616">
    <property type="entry name" value="Post-SET_dom"/>
</dbReference>
<evidence type="ECO:0000259" key="12">
    <source>
        <dbReference type="PROSITE" id="PS50280"/>
    </source>
</evidence>
<evidence type="ECO:0000256" key="5">
    <source>
        <dbReference type="ARBA" id="ARBA00022679"/>
    </source>
</evidence>
<dbReference type="InterPro" id="IPR011124">
    <property type="entry name" value="Znf_CW"/>
</dbReference>
<keyword evidence="7" id="KW-0479">Metal-binding</keyword>
<evidence type="ECO:0000256" key="1">
    <source>
        <dbReference type="ARBA" id="ARBA00004123"/>
    </source>
</evidence>
<evidence type="ECO:0000256" key="2">
    <source>
        <dbReference type="ARBA" id="ARBA00004286"/>
    </source>
</evidence>
<evidence type="ECO:0008006" key="18">
    <source>
        <dbReference type="Google" id="ProtNLM"/>
    </source>
</evidence>
<keyword evidence="4" id="KW-0489">Methyltransferase</keyword>
<dbReference type="Pfam" id="PF17907">
    <property type="entry name" value="AWS"/>
    <property type="match status" value="1"/>
</dbReference>
<feature type="domain" description="CW-type" evidence="14">
    <location>
        <begin position="954"/>
        <end position="1008"/>
    </location>
</feature>
<evidence type="ECO:0000256" key="3">
    <source>
        <dbReference type="ARBA" id="ARBA00022454"/>
    </source>
</evidence>
<feature type="region of interest" description="Disordered" evidence="11">
    <location>
        <begin position="860"/>
        <end position="883"/>
    </location>
</feature>
<reference evidence="16" key="2">
    <citation type="submission" date="2021-02" db="EMBL/GenBank/DDBJ databases">
        <authorList>
            <person name="Kimball J.A."/>
            <person name="Haas M.W."/>
            <person name="Macchietto M."/>
            <person name="Kono T."/>
            <person name="Duquette J."/>
            <person name="Shao M."/>
        </authorList>
    </citation>
    <scope>NUCLEOTIDE SEQUENCE</scope>
    <source>
        <tissue evidence="16">Fresh leaf tissue</tissue>
    </source>
</reference>
<feature type="region of interest" description="Disordered" evidence="11">
    <location>
        <begin position="758"/>
        <end position="780"/>
    </location>
</feature>
<keyword evidence="9" id="KW-0862">Zinc</keyword>
<dbReference type="FunFam" id="2.170.270.10:FF:000035">
    <property type="entry name" value="Histone-lysine N-methyltransferase"/>
    <property type="match status" value="1"/>
</dbReference>
<evidence type="ECO:0000256" key="7">
    <source>
        <dbReference type="ARBA" id="ARBA00022723"/>
    </source>
</evidence>
<feature type="domain" description="SET" evidence="12">
    <location>
        <begin position="1108"/>
        <end position="1227"/>
    </location>
</feature>
<dbReference type="GO" id="GO:0032259">
    <property type="term" value="P:methylation"/>
    <property type="evidence" value="ECO:0007669"/>
    <property type="project" value="UniProtKB-KW"/>
</dbReference>
<dbReference type="SMART" id="SM00317">
    <property type="entry name" value="SET"/>
    <property type="match status" value="1"/>
</dbReference>
<keyword evidence="3" id="KW-0158">Chromosome</keyword>
<dbReference type="GO" id="GO:0005634">
    <property type="term" value="C:nucleus"/>
    <property type="evidence" value="ECO:0007669"/>
    <property type="project" value="UniProtKB-SubCell"/>
</dbReference>
<evidence type="ECO:0000256" key="6">
    <source>
        <dbReference type="ARBA" id="ARBA00022691"/>
    </source>
</evidence>
<dbReference type="PROSITE" id="PS50868">
    <property type="entry name" value="POST_SET"/>
    <property type="match status" value="1"/>
</dbReference>
<evidence type="ECO:0000256" key="10">
    <source>
        <dbReference type="ARBA" id="ARBA00023242"/>
    </source>
</evidence>
<dbReference type="Pfam" id="PF07496">
    <property type="entry name" value="zf-CW"/>
    <property type="match status" value="1"/>
</dbReference>
<reference evidence="16" key="1">
    <citation type="journal article" date="2021" name="bioRxiv">
        <title>Whole Genome Assembly and Annotation of Northern Wild Rice, Zizania palustris L., Supports a Whole Genome Duplication in the Zizania Genus.</title>
        <authorList>
            <person name="Haas M."/>
            <person name="Kono T."/>
            <person name="Macchietto M."/>
            <person name="Millas R."/>
            <person name="McGilp L."/>
            <person name="Shao M."/>
            <person name="Duquette J."/>
            <person name="Hirsch C.N."/>
            <person name="Kimball J."/>
        </authorList>
    </citation>
    <scope>NUCLEOTIDE SEQUENCE</scope>
    <source>
        <tissue evidence="16">Fresh leaf tissue</tissue>
    </source>
</reference>
<dbReference type="SMART" id="SM00508">
    <property type="entry name" value="PostSET"/>
    <property type="match status" value="1"/>
</dbReference>
<dbReference type="InterPro" id="IPR006560">
    <property type="entry name" value="AWS_dom"/>
</dbReference>
<dbReference type="CDD" id="cd19172">
    <property type="entry name" value="SET_SETD2"/>
    <property type="match status" value="1"/>
</dbReference>
<dbReference type="GO" id="GO:0008270">
    <property type="term" value="F:zinc ion binding"/>
    <property type="evidence" value="ECO:0007669"/>
    <property type="project" value="UniProtKB-KW"/>
</dbReference>
<feature type="domain" description="Post-SET" evidence="13">
    <location>
        <begin position="1235"/>
        <end position="1251"/>
    </location>
</feature>
<organism evidence="16 17">
    <name type="scientific">Zizania palustris</name>
    <name type="common">Northern wild rice</name>
    <dbReference type="NCBI Taxonomy" id="103762"/>
    <lineage>
        <taxon>Eukaryota</taxon>
        <taxon>Viridiplantae</taxon>
        <taxon>Streptophyta</taxon>
        <taxon>Embryophyta</taxon>
        <taxon>Tracheophyta</taxon>
        <taxon>Spermatophyta</taxon>
        <taxon>Magnoliopsida</taxon>
        <taxon>Liliopsida</taxon>
        <taxon>Poales</taxon>
        <taxon>Poaceae</taxon>
        <taxon>BOP clade</taxon>
        <taxon>Oryzoideae</taxon>
        <taxon>Oryzeae</taxon>
        <taxon>Zizaniinae</taxon>
        <taxon>Zizania</taxon>
    </lineage>
</organism>
<evidence type="ECO:0000313" key="17">
    <source>
        <dbReference type="Proteomes" id="UP000729402"/>
    </source>
</evidence>
<evidence type="ECO:0000259" key="14">
    <source>
        <dbReference type="PROSITE" id="PS51050"/>
    </source>
</evidence>
<evidence type="ECO:0000256" key="4">
    <source>
        <dbReference type="ARBA" id="ARBA00022603"/>
    </source>
</evidence>
<dbReference type="FunFam" id="3.30.40.100:FF:000006">
    <property type="entry name" value="Histone-lysine N-methyltransferase"/>
    <property type="match status" value="1"/>
</dbReference>
<keyword evidence="6" id="KW-0949">S-adenosyl-L-methionine</keyword>
<dbReference type="PROSITE" id="PS51050">
    <property type="entry name" value="ZF_CW"/>
    <property type="match status" value="1"/>
</dbReference>